<dbReference type="Gene3D" id="1.10.287.130">
    <property type="match status" value="1"/>
</dbReference>
<dbReference type="InterPro" id="IPR050980">
    <property type="entry name" value="2C_sensor_his_kinase"/>
</dbReference>
<dbReference type="SUPFAM" id="SSF47384">
    <property type="entry name" value="Homodimeric domain of signal transducing histidine kinase"/>
    <property type="match status" value="1"/>
</dbReference>
<feature type="transmembrane region" description="Helical" evidence="16">
    <location>
        <begin position="22"/>
        <end position="48"/>
    </location>
</feature>
<evidence type="ECO:0000256" key="13">
    <source>
        <dbReference type="ARBA" id="ARBA00023012"/>
    </source>
</evidence>
<keyword evidence="4" id="KW-1003">Cell membrane</keyword>
<evidence type="ECO:0000256" key="10">
    <source>
        <dbReference type="ARBA" id="ARBA00022777"/>
    </source>
</evidence>
<keyword evidence="13" id="KW-0902">Two-component regulatory system</keyword>
<evidence type="ECO:0000256" key="12">
    <source>
        <dbReference type="ARBA" id="ARBA00022989"/>
    </source>
</evidence>
<evidence type="ECO:0000256" key="8">
    <source>
        <dbReference type="ARBA" id="ARBA00022692"/>
    </source>
</evidence>
<feature type="transmembrane region" description="Helical" evidence="16">
    <location>
        <begin position="199"/>
        <end position="218"/>
    </location>
</feature>
<evidence type="ECO:0000313" key="19">
    <source>
        <dbReference type="EMBL" id="THJ35710.1"/>
    </source>
</evidence>
<dbReference type="SMART" id="SM00388">
    <property type="entry name" value="HisKA"/>
    <property type="match status" value="1"/>
</dbReference>
<evidence type="ECO:0000256" key="7">
    <source>
        <dbReference type="ARBA" id="ARBA00022679"/>
    </source>
</evidence>
<dbReference type="PRINTS" id="PR00344">
    <property type="entry name" value="BCTRLSENSOR"/>
</dbReference>
<keyword evidence="20" id="KW-1185">Reference proteome</keyword>
<dbReference type="GO" id="GO:0005524">
    <property type="term" value="F:ATP binding"/>
    <property type="evidence" value="ECO:0007669"/>
    <property type="project" value="UniProtKB-KW"/>
</dbReference>
<dbReference type="RefSeq" id="WP_136405309.1">
    <property type="nucleotide sequence ID" value="NZ_SSWX01000003.1"/>
</dbReference>
<proteinExistence type="predicted"/>
<dbReference type="SMART" id="SM00304">
    <property type="entry name" value="HAMP"/>
    <property type="match status" value="1"/>
</dbReference>
<comment type="caution">
    <text evidence="19">The sequence shown here is derived from an EMBL/GenBank/DDBJ whole genome shotgun (WGS) entry which is preliminary data.</text>
</comment>
<evidence type="ECO:0000256" key="15">
    <source>
        <dbReference type="SAM" id="MobiDB-lite"/>
    </source>
</evidence>
<dbReference type="InterPro" id="IPR004358">
    <property type="entry name" value="Sig_transdc_His_kin-like_C"/>
</dbReference>
<dbReference type="AlphaFoldDB" id="A0A4S5BSV8"/>
<dbReference type="SMART" id="SM00387">
    <property type="entry name" value="HATPase_c"/>
    <property type="match status" value="1"/>
</dbReference>
<comment type="subcellular location">
    <subcellularLocation>
        <location evidence="2">Cell inner membrane</location>
        <topology evidence="2">Multi-pass membrane protein</topology>
    </subcellularLocation>
</comment>
<feature type="region of interest" description="Disordered" evidence="15">
    <location>
        <begin position="457"/>
        <end position="485"/>
    </location>
</feature>
<keyword evidence="14 16" id="KW-0472">Membrane</keyword>
<dbReference type="Pfam" id="PF00512">
    <property type="entry name" value="HisKA"/>
    <property type="match status" value="1"/>
</dbReference>
<keyword evidence="10" id="KW-0418">Kinase</keyword>
<dbReference type="PROSITE" id="PS50885">
    <property type="entry name" value="HAMP"/>
    <property type="match status" value="1"/>
</dbReference>
<dbReference type="Gene3D" id="3.30.565.10">
    <property type="entry name" value="Histidine kinase-like ATPase, C-terminal domain"/>
    <property type="match status" value="1"/>
</dbReference>
<name>A0A4S5BSV8_9BURK</name>
<feature type="domain" description="Histidine kinase" evidence="17">
    <location>
        <begin position="276"/>
        <end position="479"/>
    </location>
</feature>
<accession>A0A4S5BSV8</accession>
<evidence type="ECO:0000256" key="16">
    <source>
        <dbReference type="SAM" id="Phobius"/>
    </source>
</evidence>
<evidence type="ECO:0000256" key="3">
    <source>
        <dbReference type="ARBA" id="ARBA00012438"/>
    </source>
</evidence>
<dbReference type="SUPFAM" id="SSF55874">
    <property type="entry name" value="ATPase domain of HSP90 chaperone/DNA topoisomerase II/histidine kinase"/>
    <property type="match status" value="1"/>
</dbReference>
<dbReference type="PANTHER" id="PTHR44936">
    <property type="entry name" value="SENSOR PROTEIN CREC"/>
    <property type="match status" value="1"/>
</dbReference>
<dbReference type="PROSITE" id="PS50109">
    <property type="entry name" value="HIS_KIN"/>
    <property type="match status" value="1"/>
</dbReference>
<dbReference type="InterPro" id="IPR005467">
    <property type="entry name" value="His_kinase_dom"/>
</dbReference>
<dbReference type="Pfam" id="PF02518">
    <property type="entry name" value="HATPase_c"/>
    <property type="match status" value="1"/>
</dbReference>
<feature type="domain" description="HAMP" evidence="18">
    <location>
        <begin position="215"/>
        <end position="268"/>
    </location>
</feature>
<evidence type="ECO:0000313" key="20">
    <source>
        <dbReference type="Proteomes" id="UP000306236"/>
    </source>
</evidence>
<gene>
    <name evidence="19" type="ORF">E8K88_03770</name>
</gene>
<keyword evidence="9" id="KW-0547">Nucleotide-binding</keyword>
<evidence type="ECO:0000259" key="17">
    <source>
        <dbReference type="PROSITE" id="PS50109"/>
    </source>
</evidence>
<evidence type="ECO:0000256" key="6">
    <source>
        <dbReference type="ARBA" id="ARBA00022553"/>
    </source>
</evidence>
<keyword evidence="6" id="KW-0597">Phosphoprotein</keyword>
<sequence>MTTHPNFSALQHRFSWLWPDSIFGRMVLVLVAGMLAAQFLTSSIWLGVRHAQLLEAPTRLAGQRIADIVELLDGGYPYDEAMELASYLGQDAEIRHQPEPEPPRRSQRAQSTAKLLERVFHERIPDARQVQLLDMALLDSRGRNADWFTLSGFNPLTVVYTMQLEYAPGTWLHVTSQVRPGWQEGNPLQVIGDLIWRVYAIRILIVVALVVLAVRWVAEPLSRLAKAAQGLERNVTMATPLSEQGPTEVRHAAHAFNQMQKRIVMQLEERDRFLAAVSHDLRTPMARMRLRLALLDASNHASSIEKLRADLDDMQSLVESTLSYLQAEQHATALQKIDLDSLVSSLCQDLQELGHDIAISGSTGAPIEADSLSLKRALGNLLENALRYGHHVEVVLEGTPTHASVTVLNQGPGIPEALLNCITQPFIRGEPSRNHSTGGYGLGLSIVEAIARSHQGRLRMSNRPNAGGVSACLQLPRRRKPPPKA</sequence>
<evidence type="ECO:0000256" key="1">
    <source>
        <dbReference type="ARBA" id="ARBA00000085"/>
    </source>
</evidence>
<dbReference type="EMBL" id="SSWX01000003">
    <property type="protein sequence ID" value="THJ35710.1"/>
    <property type="molecule type" value="Genomic_DNA"/>
</dbReference>
<dbReference type="GO" id="GO:0000155">
    <property type="term" value="F:phosphorelay sensor kinase activity"/>
    <property type="evidence" value="ECO:0007669"/>
    <property type="project" value="InterPro"/>
</dbReference>
<evidence type="ECO:0000259" key="18">
    <source>
        <dbReference type="PROSITE" id="PS50885"/>
    </source>
</evidence>
<dbReference type="InterPro" id="IPR036890">
    <property type="entry name" value="HATPase_C_sf"/>
</dbReference>
<comment type="catalytic activity">
    <reaction evidence="1">
        <text>ATP + protein L-histidine = ADP + protein N-phospho-L-histidine.</text>
        <dbReference type="EC" id="2.7.13.3"/>
    </reaction>
</comment>
<dbReference type="InterPro" id="IPR003594">
    <property type="entry name" value="HATPase_dom"/>
</dbReference>
<evidence type="ECO:0000256" key="4">
    <source>
        <dbReference type="ARBA" id="ARBA00022475"/>
    </source>
</evidence>
<dbReference type="PANTHER" id="PTHR44936:SF5">
    <property type="entry name" value="SENSOR HISTIDINE KINASE ENVZ"/>
    <property type="match status" value="1"/>
</dbReference>
<dbReference type="InterPro" id="IPR036097">
    <property type="entry name" value="HisK_dim/P_sf"/>
</dbReference>
<dbReference type="Pfam" id="PF00672">
    <property type="entry name" value="HAMP"/>
    <property type="match status" value="1"/>
</dbReference>
<reference evidence="19 20" key="1">
    <citation type="submission" date="2019-04" db="EMBL/GenBank/DDBJ databases">
        <title>Lampropedia sp YIM MLB12 draf genome.</title>
        <authorList>
            <person name="Wang Y.-X."/>
        </authorList>
    </citation>
    <scope>NUCLEOTIDE SEQUENCE [LARGE SCALE GENOMIC DNA]</scope>
    <source>
        <strain evidence="19 20">YIM MLB12</strain>
    </source>
</reference>
<dbReference type="CDD" id="cd00082">
    <property type="entry name" value="HisKA"/>
    <property type="match status" value="1"/>
</dbReference>
<dbReference type="GO" id="GO:0005886">
    <property type="term" value="C:plasma membrane"/>
    <property type="evidence" value="ECO:0007669"/>
    <property type="project" value="UniProtKB-SubCell"/>
</dbReference>
<dbReference type="InterPro" id="IPR003660">
    <property type="entry name" value="HAMP_dom"/>
</dbReference>
<feature type="compositionally biased region" description="Basic residues" evidence="15">
    <location>
        <begin position="476"/>
        <end position="485"/>
    </location>
</feature>
<dbReference type="OrthoDB" id="9804645at2"/>
<keyword evidence="11" id="KW-0067">ATP-binding</keyword>
<dbReference type="EC" id="2.7.13.3" evidence="3"/>
<dbReference type="Proteomes" id="UP000306236">
    <property type="component" value="Unassembled WGS sequence"/>
</dbReference>
<keyword evidence="12 16" id="KW-1133">Transmembrane helix</keyword>
<evidence type="ECO:0000256" key="5">
    <source>
        <dbReference type="ARBA" id="ARBA00022519"/>
    </source>
</evidence>
<keyword evidence="5" id="KW-0997">Cell inner membrane</keyword>
<keyword evidence="7" id="KW-0808">Transferase</keyword>
<evidence type="ECO:0000256" key="14">
    <source>
        <dbReference type="ARBA" id="ARBA00023136"/>
    </source>
</evidence>
<evidence type="ECO:0000256" key="2">
    <source>
        <dbReference type="ARBA" id="ARBA00004429"/>
    </source>
</evidence>
<evidence type="ECO:0000256" key="9">
    <source>
        <dbReference type="ARBA" id="ARBA00022741"/>
    </source>
</evidence>
<dbReference type="InterPro" id="IPR003661">
    <property type="entry name" value="HisK_dim/P_dom"/>
</dbReference>
<evidence type="ECO:0000256" key="11">
    <source>
        <dbReference type="ARBA" id="ARBA00022840"/>
    </source>
</evidence>
<keyword evidence="8 16" id="KW-0812">Transmembrane</keyword>
<organism evidence="19 20">
    <name type="scientific">Lampropedia aestuarii</name>
    <dbReference type="NCBI Taxonomy" id="2562762"/>
    <lineage>
        <taxon>Bacteria</taxon>
        <taxon>Pseudomonadati</taxon>
        <taxon>Pseudomonadota</taxon>
        <taxon>Betaproteobacteria</taxon>
        <taxon>Burkholderiales</taxon>
        <taxon>Comamonadaceae</taxon>
        <taxon>Lampropedia</taxon>
    </lineage>
</organism>
<protein>
    <recommendedName>
        <fullName evidence="3">histidine kinase</fullName>
        <ecNumber evidence="3">2.7.13.3</ecNumber>
    </recommendedName>
</protein>